<evidence type="ECO:0000256" key="1">
    <source>
        <dbReference type="SAM" id="MobiDB-lite"/>
    </source>
</evidence>
<dbReference type="EMBL" id="WHWC01000016">
    <property type="protein sequence ID" value="KAG8367283.1"/>
    <property type="molecule type" value="Genomic_DNA"/>
</dbReference>
<feature type="compositionally biased region" description="Polar residues" evidence="1">
    <location>
        <begin position="17"/>
        <end position="26"/>
    </location>
</feature>
<dbReference type="AlphaFoldDB" id="A0AAV6WK72"/>
<name>A0AAV6WK72_9LAMI</name>
<evidence type="ECO:0008006" key="4">
    <source>
        <dbReference type="Google" id="ProtNLM"/>
    </source>
</evidence>
<reference evidence="2" key="1">
    <citation type="submission" date="2019-10" db="EMBL/GenBank/DDBJ databases">
        <authorList>
            <person name="Zhang R."/>
            <person name="Pan Y."/>
            <person name="Wang J."/>
            <person name="Ma R."/>
            <person name="Yu S."/>
        </authorList>
    </citation>
    <scope>NUCLEOTIDE SEQUENCE</scope>
    <source>
        <strain evidence="2">LA-IB0</strain>
        <tissue evidence="2">Leaf</tissue>
    </source>
</reference>
<dbReference type="Proteomes" id="UP000826271">
    <property type="component" value="Unassembled WGS sequence"/>
</dbReference>
<organism evidence="2 3">
    <name type="scientific">Buddleja alternifolia</name>
    <dbReference type="NCBI Taxonomy" id="168488"/>
    <lineage>
        <taxon>Eukaryota</taxon>
        <taxon>Viridiplantae</taxon>
        <taxon>Streptophyta</taxon>
        <taxon>Embryophyta</taxon>
        <taxon>Tracheophyta</taxon>
        <taxon>Spermatophyta</taxon>
        <taxon>Magnoliopsida</taxon>
        <taxon>eudicotyledons</taxon>
        <taxon>Gunneridae</taxon>
        <taxon>Pentapetalae</taxon>
        <taxon>asterids</taxon>
        <taxon>lamiids</taxon>
        <taxon>Lamiales</taxon>
        <taxon>Scrophulariaceae</taxon>
        <taxon>Buddlejeae</taxon>
        <taxon>Buddleja</taxon>
    </lineage>
</organism>
<protein>
    <recommendedName>
        <fullName evidence="4">TTF-type domain-containing protein</fullName>
    </recommendedName>
</protein>
<comment type="caution">
    <text evidence="2">The sequence shown here is derived from an EMBL/GenBank/DDBJ whole genome shotgun (WGS) entry which is preliminary data.</text>
</comment>
<feature type="region of interest" description="Disordered" evidence="1">
    <location>
        <begin position="14"/>
        <end position="54"/>
    </location>
</feature>
<keyword evidence="3" id="KW-1185">Reference proteome</keyword>
<sequence>MSINKIEFYFKKRCSEDSASSSVLETSPNVVPGVPNPSPILQTSPTKVQKPDQTSSCFHIERDPGLRKSIWDYPKEKRDEARRAYLMAGPYQGIPESSRKYVDRHGRRFLPSWYKLFSDWLEYSPIKNVVYCLPCFLFVKPSTQFGANAFIIDRFQSWKSVNDGKN</sequence>
<gene>
    <name evidence="2" type="ORF">BUALT_Bualt16G0056300</name>
</gene>
<proteinExistence type="predicted"/>
<evidence type="ECO:0000313" key="2">
    <source>
        <dbReference type="EMBL" id="KAG8367283.1"/>
    </source>
</evidence>
<feature type="compositionally biased region" description="Polar residues" evidence="1">
    <location>
        <begin position="40"/>
        <end position="54"/>
    </location>
</feature>
<evidence type="ECO:0000313" key="3">
    <source>
        <dbReference type="Proteomes" id="UP000826271"/>
    </source>
</evidence>
<accession>A0AAV6WK72</accession>